<accession>A0A2A2LU44</accession>
<dbReference type="InterPro" id="IPR044884">
    <property type="entry name" value="Ribosomal_mL55_sf"/>
</dbReference>
<proteinExistence type="predicted"/>
<reference evidence="2 3" key="1">
    <citation type="journal article" date="2017" name="Curr. Biol.">
        <title>Genome architecture and evolution of a unichromosomal asexual nematode.</title>
        <authorList>
            <person name="Fradin H."/>
            <person name="Zegar C."/>
            <person name="Gutwein M."/>
            <person name="Lucas J."/>
            <person name="Kovtun M."/>
            <person name="Corcoran D."/>
            <person name="Baugh L.R."/>
            <person name="Kiontke K."/>
            <person name="Gunsalus K."/>
            <person name="Fitch D.H."/>
            <person name="Piano F."/>
        </authorList>
    </citation>
    <scope>NUCLEOTIDE SEQUENCE [LARGE SCALE GENOMIC DNA]</scope>
    <source>
        <strain evidence="2">PF1309</strain>
    </source>
</reference>
<feature type="region of interest" description="Disordered" evidence="1">
    <location>
        <begin position="119"/>
        <end position="147"/>
    </location>
</feature>
<dbReference type="EMBL" id="LIAE01006432">
    <property type="protein sequence ID" value="PAV89741.1"/>
    <property type="molecule type" value="Genomic_DNA"/>
</dbReference>
<evidence type="ECO:0000313" key="3">
    <source>
        <dbReference type="Proteomes" id="UP000218231"/>
    </source>
</evidence>
<dbReference type="GO" id="GO:0005762">
    <property type="term" value="C:mitochondrial large ribosomal subunit"/>
    <property type="evidence" value="ECO:0007669"/>
    <property type="project" value="InterPro"/>
</dbReference>
<keyword evidence="3" id="KW-1185">Reference proteome</keyword>
<evidence type="ECO:0000256" key="1">
    <source>
        <dbReference type="SAM" id="MobiDB-lite"/>
    </source>
</evidence>
<dbReference type="Gene3D" id="6.20.130.20">
    <property type="entry name" value="Mitochondrial ribosomal protein L55"/>
    <property type="match status" value="1"/>
</dbReference>
<dbReference type="STRING" id="2018661.A0A2A2LU44"/>
<evidence type="ECO:0000313" key="2">
    <source>
        <dbReference type="EMBL" id="PAV89741.1"/>
    </source>
</evidence>
<name>A0A2A2LU44_9BILA</name>
<comment type="caution">
    <text evidence="2">The sequence shown here is derived from an EMBL/GenBank/DDBJ whole genome shotgun (WGS) entry which is preliminary data.</text>
</comment>
<dbReference type="GO" id="GO:0006412">
    <property type="term" value="P:translation"/>
    <property type="evidence" value="ECO:0007669"/>
    <property type="project" value="TreeGrafter"/>
</dbReference>
<dbReference type="PANTHER" id="PTHR34095:SF1">
    <property type="entry name" value="LARGE RIBOSOMAL SUBUNIT PROTEIN ML55"/>
    <property type="match status" value="1"/>
</dbReference>
<sequence length="147" mass="17044">MAGWVLARCCEEGPRLLTSTQFWMISERNNAWRACIGKVTRKDYLYRYQTRVVQPDGSSFMIRSEEPRQVFGLPLDITTLNEDERRQRLAARKPKVKKIKEELLDDNFDEDEYAKLFGAATSKSENSKPTTSEEPPKPQKKKKGSKK</sequence>
<dbReference type="OrthoDB" id="9986315at2759"/>
<feature type="compositionally biased region" description="Basic residues" evidence="1">
    <location>
        <begin position="138"/>
        <end position="147"/>
    </location>
</feature>
<gene>
    <name evidence="2" type="ORF">WR25_11212</name>
</gene>
<evidence type="ECO:0008006" key="4">
    <source>
        <dbReference type="Google" id="ProtNLM"/>
    </source>
</evidence>
<dbReference type="PANTHER" id="PTHR34095">
    <property type="entry name" value="39S RIBOSOMAL PROTEIN L55, MITOCHONDRIAL"/>
    <property type="match status" value="1"/>
</dbReference>
<dbReference type="GO" id="GO:0003735">
    <property type="term" value="F:structural constituent of ribosome"/>
    <property type="evidence" value="ECO:0007669"/>
    <property type="project" value="InterPro"/>
</dbReference>
<dbReference type="Proteomes" id="UP000218231">
    <property type="component" value="Unassembled WGS sequence"/>
</dbReference>
<dbReference type="AlphaFoldDB" id="A0A2A2LU44"/>
<organism evidence="2 3">
    <name type="scientific">Diploscapter pachys</name>
    <dbReference type="NCBI Taxonomy" id="2018661"/>
    <lineage>
        <taxon>Eukaryota</taxon>
        <taxon>Metazoa</taxon>
        <taxon>Ecdysozoa</taxon>
        <taxon>Nematoda</taxon>
        <taxon>Chromadorea</taxon>
        <taxon>Rhabditida</taxon>
        <taxon>Rhabditina</taxon>
        <taxon>Rhabditomorpha</taxon>
        <taxon>Rhabditoidea</taxon>
        <taxon>Rhabditidae</taxon>
        <taxon>Diploscapter</taxon>
    </lineage>
</organism>
<dbReference type="Pfam" id="PF09776">
    <property type="entry name" value="Mitoc_L55"/>
    <property type="match status" value="1"/>
</dbReference>
<dbReference type="InterPro" id="IPR018615">
    <property type="entry name" value="Ribosomal_mL55"/>
</dbReference>
<protein>
    <recommendedName>
        <fullName evidence="4">39S ribosomal protein L55, mitochondrial</fullName>
    </recommendedName>
</protein>